<dbReference type="SUPFAM" id="SSF47384">
    <property type="entry name" value="Homodimeric domain of signal transducing histidine kinase"/>
    <property type="match status" value="1"/>
</dbReference>
<dbReference type="InterPro" id="IPR036890">
    <property type="entry name" value="HATPase_C_sf"/>
</dbReference>
<dbReference type="Gene3D" id="6.10.340.10">
    <property type="match status" value="1"/>
</dbReference>
<dbReference type="EC" id="2.7.13.3" evidence="3"/>
<evidence type="ECO:0000259" key="18">
    <source>
        <dbReference type="PROSITE" id="PS50109"/>
    </source>
</evidence>
<comment type="caution">
    <text evidence="20">The sequence shown here is derived from an EMBL/GenBank/DDBJ whole genome shotgun (WGS) entry which is preliminary data.</text>
</comment>
<protein>
    <recommendedName>
        <fullName evidence="16">Heme sensor protein HssS</fullName>
        <ecNumber evidence="3">2.7.13.3</ecNumber>
    </recommendedName>
</protein>
<dbReference type="InterPro" id="IPR004358">
    <property type="entry name" value="Sig_transdc_His_kin-like_C"/>
</dbReference>
<dbReference type="FunFam" id="1.10.287.130:FF:000001">
    <property type="entry name" value="Two-component sensor histidine kinase"/>
    <property type="match status" value="1"/>
</dbReference>
<dbReference type="CDD" id="cd06225">
    <property type="entry name" value="HAMP"/>
    <property type="match status" value="1"/>
</dbReference>
<evidence type="ECO:0000256" key="6">
    <source>
        <dbReference type="ARBA" id="ARBA00022679"/>
    </source>
</evidence>
<accession>A0A074LVD8</accession>
<evidence type="ECO:0000256" key="4">
    <source>
        <dbReference type="ARBA" id="ARBA00022475"/>
    </source>
</evidence>
<dbReference type="InterPro" id="IPR036097">
    <property type="entry name" value="HisK_dim/P_sf"/>
</dbReference>
<dbReference type="OrthoDB" id="9813151at2"/>
<dbReference type="AlphaFoldDB" id="A0A074LVD8"/>
<dbReference type="Pfam" id="PF00512">
    <property type="entry name" value="HisKA"/>
    <property type="match status" value="1"/>
</dbReference>
<feature type="transmembrane region" description="Helical" evidence="17">
    <location>
        <begin position="181"/>
        <end position="206"/>
    </location>
</feature>
<dbReference type="RefSeq" id="WP_038085972.1">
    <property type="nucleotide sequence ID" value="NZ_JMIR01000007.1"/>
</dbReference>
<evidence type="ECO:0000256" key="13">
    <source>
        <dbReference type="ARBA" id="ARBA00023026"/>
    </source>
</evidence>
<feature type="domain" description="HAMP" evidence="19">
    <location>
        <begin position="203"/>
        <end position="255"/>
    </location>
</feature>
<dbReference type="SMART" id="SM00304">
    <property type="entry name" value="HAMP"/>
    <property type="match status" value="1"/>
</dbReference>
<reference evidence="20 21" key="1">
    <citation type="journal article" date="2013" name="Int. J. Syst. Evol. Microbiol.">
        <title>Tumebacillus flagellatus sp. nov., an alpha-amylase/pullulanase-producing bacterium isolated from cassava wastewater.</title>
        <authorList>
            <person name="Wang Q."/>
            <person name="Xie N."/>
            <person name="Qin Y."/>
            <person name="Shen N."/>
            <person name="Zhu J."/>
            <person name="Mi H."/>
            <person name="Huang R."/>
        </authorList>
    </citation>
    <scope>NUCLEOTIDE SEQUENCE [LARGE SCALE GENOMIC DNA]</scope>
    <source>
        <strain evidence="20 21">GST4</strain>
    </source>
</reference>
<dbReference type="InterPro" id="IPR003660">
    <property type="entry name" value="HAMP_dom"/>
</dbReference>
<dbReference type="SMART" id="SM00387">
    <property type="entry name" value="HATPase_c"/>
    <property type="match status" value="1"/>
</dbReference>
<dbReference type="PANTHER" id="PTHR45528">
    <property type="entry name" value="SENSOR HISTIDINE KINASE CPXA"/>
    <property type="match status" value="1"/>
</dbReference>
<keyword evidence="14 17" id="KW-0472">Membrane</keyword>
<evidence type="ECO:0000256" key="16">
    <source>
        <dbReference type="ARBA" id="ARBA00040841"/>
    </source>
</evidence>
<comment type="function">
    <text evidence="15">Member of the two-component regulatory system HssS/HssR involved in intracellular heme homeostasis and tempering of staphylococcal virulence. HssS functions as a heme sensor histidine kinase which is autophosphorylated at a histidine residue and transfers its phosphate group to an aspartate residue of HssR. HssR/HssS activates the expression of hrtAB, an efflux pump, in response to extracellular heme, hemin, hemoglobin or blood.</text>
</comment>
<evidence type="ECO:0000256" key="9">
    <source>
        <dbReference type="ARBA" id="ARBA00022777"/>
    </source>
</evidence>
<evidence type="ECO:0000256" key="1">
    <source>
        <dbReference type="ARBA" id="ARBA00000085"/>
    </source>
</evidence>
<evidence type="ECO:0000313" key="21">
    <source>
        <dbReference type="Proteomes" id="UP000027931"/>
    </source>
</evidence>
<evidence type="ECO:0000256" key="5">
    <source>
        <dbReference type="ARBA" id="ARBA00022553"/>
    </source>
</evidence>
<keyword evidence="11 17" id="KW-1133">Transmembrane helix</keyword>
<evidence type="ECO:0000256" key="8">
    <source>
        <dbReference type="ARBA" id="ARBA00022741"/>
    </source>
</evidence>
<evidence type="ECO:0000256" key="17">
    <source>
        <dbReference type="SAM" id="Phobius"/>
    </source>
</evidence>
<proteinExistence type="predicted"/>
<dbReference type="GO" id="GO:0005886">
    <property type="term" value="C:plasma membrane"/>
    <property type="evidence" value="ECO:0007669"/>
    <property type="project" value="UniProtKB-SubCell"/>
</dbReference>
<dbReference type="PRINTS" id="PR00344">
    <property type="entry name" value="BCTRLSENSOR"/>
</dbReference>
<dbReference type="InterPro" id="IPR003594">
    <property type="entry name" value="HATPase_dom"/>
</dbReference>
<evidence type="ECO:0000256" key="2">
    <source>
        <dbReference type="ARBA" id="ARBA00004651"/>
    </source>
</evidence>
<keyword evidence="8" id="KW-0547">Nucleotide-binding</keyword>
<evidence type="ECO:0000256" key="14">
    <source>
        <dbReference type="ARBA" id="ARBA00023136"/>
    </source>
</evidence>
<keyword evidence="6" id="KW-0808">Transferase</keyword>
<dbReference type="Gene3D" id="3.30.565.10">
    <property type="entry name" value="Histidine kinase-like ATPase, C-terminal domain"/>
    <property type="match status" value="1"/>
</dbReference>
<dbReference type="GO" id="GO:0005524">
    <property type="term" value="F:ATP binding"/>
    <property type="evidence" value="ECO:0007669"/>
    <property type="project" value="UniProtKB-KW"/>
</dbReference>
<dbReference type="EMBL" id="JMIR01000007">
    <property type="protein sequence ID" value="KEO83953.1"/>
    <property type="molecule type" value="Genomic_DNA"/>
</dbReference>
<evidence type="ECO:0000256" key="11">
    <source>
        <dbReference type="ARBA" id="ARBA00022989"/>
    </source>
</evidence>
<dbReference type="CDD" id="cd00075">
    <property type="entry name" value="HATPase"/>
    <property type="match status" value="1"/>
</dbReference>
<keyword evidence="12" id="KW-0902">Two-component regulatory system</keyword>
<keyword evidence="21" id="KW-1185">Reference proteome</keyword>
<dbReference type="FunFam" id="3.30.565.10:FF:000006">
    <property type="entry name" value="Sensor histidine kinase WalK"/>
    <property type="match status" value="1"/>
</dbReference>
<keyword evidence="4" id="KW-1003">Cell membrane</keyword>
<gene>
    <name evidence="20" type="ORF">EL26_07120</name>
</gene>
<evidence type="ECO:0000256" key="15">
    <source>
        <dbReference type="ARBA" id="ARBA00037219"/>
    </source>
</evidence>
<sequence length="473" mass="52985">MTRSLYVRMVLTFLVVVVLSLVVSFFVTNWLYLGQYNRDVRSQLEMTGQLALKMVPSASSDQELEVYMKQLAEQFRVRIGLFDDQGHVRTFASPGGPPQADRLSVSTEAVQQVLSGKTYSHSSEPPLGMLIGLPGEDQQDRFRGNRPPMGDIVGLPYTQDGHRGALILEAMPSNRGRNMGTFVNITLMIVLVVGSLLIVVASRYLVKPLRAMKAATEQLAKGNFDIRLSDQRGDEFGTLAKSFNRMAVELRQIEASRQDFVSNVSHEIQSPLTSIKGFSKALLDDVADEADRKRYAEIIYKESDRLSRLSENLLRLASLQSEHHPFQPKAYELDEQLRQIVVAHEPQWAEKDIEIDLEDLPRTMIVADEDLLSQVWTNLLSNAIKHTPRGGTISITLTEHRETLEVAFQDSGPGIPEEEREKIFERFYKLDKSRNRTKSGSGIGLAIVKKILDLHEGAVSVAGSTFTVTLKKS</sequence>
<dbReference type="Pfam" id="PF00672">
    <property type="entry name" value="HAMP"/>
    <property type="match status" value="1"/>
</dbReference>
<keyword evidence="9" id="KW-0418">Kinase</keyword>
<evidence type="ECO:0000256" key="3">
    <source>
        <dbReference type="ARBA" id="ARBA00012438"/>
    </source>
</evidence>
<dbReference type="InterPro" id="IPR005467">
    <property type="entry name" value="His_kinase_dom"/>
</dbReference>
<dbReference type="InterPro" id="IPR050398">
    <property type="entry name" value="HssS/ArlS-like"/>
</dbReference>
<dbReference type="SMART" id="SM00388">
    <property type="entry name" value="HisKA"/>
    <property type="match status" value="1"/>
</dbReference>
<organism evidence="20 21">
    <name type="scientific">Tumebacillus flagellatus</name>
    <dbReference type="NCBI Taxonomy" id="1157490"/>
    <lineage>
        <taxon>Bacteria</taxon>
        <taxon>Bacillati</taxon>
        <taxon>Bacillota</taxon>
        <taxon>Bacilli</taxon>
        <taxon>Bacillales</taxon>
        <taxon>Alicyclobacillaceae</taxon>
        <taxon>Tumebacillus</taxon>
    </lineage>
</organism>
<evidence type="ECO:0000256" key="12">
    <source>
        <dbReference type="ARBA" id="ARBA00023012"/>
    </source>
</evidence>
<feature type="domain" description="Histidine kinase" evidence="18">
    <location>
        <begin position="263"/>
        <end position="473"/>
    </location>
</feature>
<evidence type="ECO:0000313" key="20">
    <source>
        <dbReference type="EMBL" id="KEO83953.1"/>
    </source>
</evidence>
<dbReference type="CDD" id="cd00082">
    <property type="entry name" value="HisKA"/>
    <property type="match status" value="1"/>
</dbReference>
<dbReference type="PROSITE" id="PS50885">
    <property type="entry name" value="HAMP"/>
    <property type="match status" value="1"/>
</dbReference>
<dbReference type="SUPFAM" id="SSF55874">
    <property type="entry name" value="ATPase domain of HSP90 chaperone/DNA topoisomerase II/histidine kinase"/>
    <property type="match status" value="1"/>
</dbReference>
<keyword evidence="10" id="KW-0067">ATP-binding</keyword>
<comment type="catalytic activity">
    <reaction evidence="1">
        <text>ATP + protein L-histidine = ADP + protein N-phospho-L-histidine.</text>
        <dbReference type="EC" id="2.7.13.3"/>
    </reaction>
</comment>
<dbReference type="Gene3D" id="1.10.287.130">
    <property type="match status" value="1"/>
</dbReference>
<dbReference type="PROSITE" id="PS50109">
    <property type="entry name" value="HIS_KIN"/>
    <property type="match status" value="1"/>
</dbReference>
<feature type="transmembrane region" description="Helical" evidence="17">
    <location>
        <begin position="6"/>
        <end position="33"/>
    </location>
</feature>
<evidence type="ECO:0000256" key="10">
    <source>
        <dbReference type="ARBA" id="ARBA00022840"/>
    </source>
</evidence>
<dbReference type="PANTHER" id="PTHR45528:SF11">
    <property type="entry name" value="HISTIDINE KINASE"/>
    <property type="match status" value="1"/>
</dbReference>
<dbReference type="Pfam" id="PF02518">
    <property type="entry name" value="HATPase_c"/>
    <property type="match status" value="1"/>
</dbReference>
<dbReference type="GO" id="GO:0000155">
    <property type="term" value="F:phosphorelay sensor kinase activity"/>
    <property type="evidence" value="ECO:0007669"/>
    <property type="project" value="InterPro"/>
</dbReference>
<keyword evidence="7 17" id="KW-0812">Transmembrane</keyword>
<dbReference type="InterPro" id="IPR003661">
    <property type="entry name" value="HisK_dim/P_dom"/>
</dbReference>
<keyword evidence="5" id="KW-0597">Phosphoprotein</keyword>
<dbReference type="STRING" id="1157490.EL26_07120"/>
<comment type="subcellular location">
    <subcellularLocation>
        <location evidence="2">Cell membrane</location>
        <topology evidence="2">Multi-pass membrane protein</topology>
    </subcellularLocation>
</comment>
<dbReference type="Proteomes" id="UP000027931">
    <property type="component" value="Unassembled WGS sequence"/>
</dbReference>
<dbReference type="SUPFAM" id="SSF158472">
    <property type="entry name" value="HAMP domain-like"/>
    <property type="match status" value="1"/>
</dbReference>
<evidence type="ECO:0000256" key="7">
    <source>
        <dbReference type="ARBA" id="ARBA00022692"/>
    </source>
</evidence>
<evidence type="ECO:0000259" key="19">
    <source>
        <dbReference type="PROSITE" id="PS50885"/>
    </source>
</evidence>
<name>A0A074LVD8_9BACL</name>
<keyword evidence="13" id="KW-0843">Virulence</keyword>
<dbReference type="eggNOG" id="COG2205">
    <property type="taxonomic scope" value="Bacteria"/>
</dbReference>